<reference evidence="7 9" key="1">
    <citation type="journal article" date="2015" name="Biotechnol. Bioeng.">
        <title>Genome sequence and phenotypic characterization of Caulobacter segnis.</title>
        <authorList>
            <person name="Patel S."/>
            <person name="Fletcher B."/>
            <person name="Scott D.C."/>
            <person name="Ely B."/>
        </authorList>
    </citation>
    <scope>NUCLEOTIDE SEQUENCE [LARGE SCALE GENOMIC DNA]</scope>
    <source>
        <strain evidence="7 9">PS02</strain>
    </source>
</reference>
<name>A0A162L9N7_9CLOT</name>
<dbReference type="AlphaFoldDB" id="A0A162L9N7"/>
<evidence type="ECO:0000313" key="10">
    <source>
        <dbReference type="Proteomes" id="UP000093694"/>
    </source>
</evidence>
<proteinExistence type="inferred from homology"/>
<evidence type="ECO:0000256" key="5">
    <source>
        <dbReference type="NCBIfam" id="TIGR00205"/>
    </source>
</evidence>
<feature type="compositionally biased region" description="Polar residues" evidence="6">
    <location>
        <begin position="17"/>
        <end position="27"/>
    </location>
</feature>
<reference evidence="8 10" key="2">
    <citation type="journal article" date="2016" name="Front. Microbiol.">
        <title>Industrial Acetogenic Biocatalysts: A Comparative Metabolic and Genomic Analysis.</title>
        <authorList>
            <person name="Bengelsdorf F."/>
            <person name="Poehlein A."/>
            <person name="Sonja S."/>
            <person name="Erz C."/>
            <person name="Hummel T."/>
            <person name="Hoffmeister S."/>
            <person name="Daniel R."/>
            <person name="Durre P."/>
        </authorList>
    </citation>
    <scope>NUCLEOTIDE SEQUENCE [LARGE SCALE GENOMIC DNA]</scope>
    <source>
        <strain evidence="8 10">PTA-10522</strain>
    </source>
</reference>
<keyword evidence="7" id="KW-0966">Cell projection</keyword>
<accession>A0A162L9N7</accession>
<dbReference type="EMBL" id="LITQ01000043">
    <property type="protein sequence ID" value="OAA86448.1"/>
    <property type="molecule type" value="Genomic_DNA"/>
</dbReference>
<organism evidence="7 9">
    <name type="scientific">Clostridium coskatii</name>
    <dbReference type="NCBI Taxonomy" id="1705578"/>
    <lineage>
        <taxon>Bacteria</taxon>
        <taxon>Bacillati</taxon>
        <taxon>Bacillota</taxon>
        <taxon>Clostridia</taxon>
        <taxon>Eubacteriales</taxon>
        <taxon>Clostridiaceae</taxon>
        <taxon>Clostridium</taxon>
    </lineage>
</organism>
<evidence type="ECO:0000313" key="8">
    <source>
        <dbReference type="EMBL" id="OBR92080.1"/>
    </source>
</evidence>
<dbReference type="Proteomes" id="UP000093694">
    <property type="component" value="Unassembled WGS sequence"/>
</dbReference>
<dbReference type="PANTHER" id="PTHR34653:SF1">
    <property type="entry name" value="FLAGELLAR HOOK-BASAL BODY COMPLEX PROTEIN FLIE"/>
    <property type="match status" value="1"/>
</dbReference>
<dbReference type="InterPro" id="IPR001624">
    <property type="entry name" value="FliE"/>
</dbReference>
<dbReference type="GO" id="GO:0071973">
    <property type="term" value="P:bacterial-type flagellum-dependent cell motility"/>
    <property type="evidence" value="ECO:0007669"/>
    <property type="project" value="InterPro"/>
</dbReference>
<dbReference type="EMBL" id="LROR01000062">
    <property type="protein sequence ID" value="OBR92080.1"/>
    <property type="molecule type" value="Genomic_DNA"/>
</dbReference>
<comment type="subcellular location">
    <subcellularLocation>
        <location evidence="1 4">Bacterial flagellum basal body</location>
    </subcellularLocation>
</comment>
<dbReference type="GO" id="GO:0009425">
    <property type="term" value="C:bacterial-type flagellum basal body"/>
    <property type="evidence" value="ECO:0007669"/>
    <property type="project" value="UniProtKB-SubCell"/>
</dbReference>
<evidence type="ECO:0000256" key="2">
    <source>
        <dbReference type="ARBA" id="ARBA00009272"/>
    </source>
</evidence>
<dbReference type="PRINTS" id="PR01006">
    <property type="entry name" value="FLGHOOKFLIE"/>
</dbReference>
<dbReference type="GO" id="GO:0005198">
    <property type="term" value="F:structural molecule activity"/>
    <property type="evidence" value="ECO:0007669"/>
    <property type="project" value="UniProtKB-UniRule"/>
</dbReference>
<comment type="caution">
    <text evidence="7">The sequence shown here is derived from an EMBL/GenBank/DDBJ whole genome shotgun (WGS) entry which is preliminary data.</text>
</comment>
<evidence type="ECO:0000256" key="1">
    <source>
        <dbReference type="ARBA" id="ARBA00004117"/>
    </source>
</evidence>
<protein>
    <recommendedName>
        <fullName evidence="4 5">Flagellar hook-basal body complex protein FliE</fullName>
    </recommendedName>
</protein>
<keyword evidence="10" id="KW-1185">Reference proteome</keyword>
<keyword evidence="7" id="KW-0282">Flagellum</keyword>
<dbReference type="PATRIC" id="fig|1705578.3.peg.3087"/>
<evidence type="ECO:0000313" key="9">
    <source>
        <dbReference type="Proteomes" id="UP000077384"/>
    </source>
</evidence>
<comment type="similarity">
    <text evidence="2 4">Belongs to the FliE family.</text>
</comment>
<dbReference type="Proteomes" id="UP000077384">
    <property type="component" value="Unassembled WGS sequence"/>
</dbReference>
<evidence type="ECO:0000256" key="6">
    <source>
        <dbReference type="SAM" id="MobiDB-lite"/>
    </source>
</evidence>
<keyword evidence="3 4" id="KW-0975">Bacterial flagellum</keyword>
<feature type="region of interest" description="Disordered" evidence="6">
    <location>
        <begin position="1"/>
        <end position="27"/>
    </location>
</feature>
<keyword evidence="7" id="KW-0969">Cilium</keyword>
<dbReference type="RefSeq" id="WP_013237686.1">
    <property type="nucleotide sequence ID" value="NZ_LITQ01000043.1"/>
</dbReference>
<evidence type="ECO:0000256" key="4">
    <source>
        <dbReference type="HAMAP-Rule" id="MF_00724"/>
    </source>
</evidence>
<evidence type="ECO:0000313" key="7">
    <source>
        <dbReference type="EMBL" id="OAA86448.1"/>
    </source>
</evidence>
<dbReference type="Pfam" id="PF02049">
    <property type="entry name" value="FliE"/>
    <property type="match status" value="1"/>
</dbReference>
<dbReference type="NCBIfam" id="TIGR00205">
    <property type="entry name" value="fliE"/>
    <property type="match status" value="1"/>
</dbReference>
<dbReference type="PANTHER" id="PTHR34653">
    <property type="match status" value="1"/>
</dbReference>
<evidence type="ECO:0000256" key="3">
    <source>
        <dbReference type="ARBA" id="ARBA00023143"/>
    </source>
</evidence>
<sequence>MKINEFTPDTTVFDKISGNTQSQNVSNASKDNIVNNEDAVSSFSSLLQNKLDEVNNQQIQANNSINEFVSGDRNDVANVMLDAEQAKMSLELAVQIRNKFVEAYQEINRTQL</sequence>
<dbReference type="HAMAP" id="MF_00724">
    <property type="entry name" value="FliE"/>
    <property type="match status" value="1"/>
</dbReference>
<dbReference type="GO" id="GO:0003774">
    <property type="term" value="F:cytoskeletal motor activity"/>
    <property type="evidence" value="ECO:0007669"/>
    <property type="project" value="InterPro"/>
</dbReference>
<gene>
    <name evidence="4 7" type="primary">fliE</name>
    <name evidence="8" type="ORF">CLCOS_31910</name>
    <name evidence="7" type="ORF">WX73_02806</name>
</gene>